<dbReference type="PANTHER" id="PTHR46220:SF2">
    <property type="entry name" value="ADP-RIBOSYLATION FACTOR GTPASE-ACTIVATING PROTEIN AGD11-RELATED"/>
    <property type="match status" value="1"/>
</dbReference>
<dbReference type="InterPro" id="IPR038508">
    <property type="entry name" value="ArfGAP_dom_sf"/>
</dbReference>
<evidence type="ECO:0000256" key="4">
    <source>
        <dbReference type="ARBA" id="ARBA00022833"/>
    </source>
</evidence>
<name>A0A8N4IH18_ELAGV</name>
<keyword evidence="3 5" id="KW-0863">Zinc-finger</keyword>
<dbReference type="SMART" id="SM00105">
    <property type="entry name" value="ArfGap"/>
    <property type="match status" value="1"/>
</dbReference>
<dbReference type="FunFam" id="1.10.220.150:FF:000009">
    <property type="entry name" value="stromal membrane-associated protein 1 isoform X1"/>
    <property type="match status" value="1"/>
</dbReference>
<dbReference type="InterPro" id="IPR001164">
    <property type="entry name" value="ArfGAP_dom"/>
</dbReference>
<dbReference type="PANTHER" id="PTHR46220">
    <property type="entry name" value="ADP-RIBOSYLATION FACTOR GTPASE-ACTIVATING PROTEIN AGD12"/>
    <property type="match status" value="1"/>
</dbReference>
<sequence>MATHQENHGPDDHPGPSGPLGRLEKLLSLPANRFCADCGSPDPKWVSFSLGVFICIKCSGVHRSLGVHISKVLSVKLDEWTDEQVDSLTDAGGNAAVNRRYEAFLPENFKKPRPDSSIEERFDFIKRKYELQQFSNSNGLIVSTTPGSLSTTLQSNVSSKSFEKQHTGLRHGLGHAFRNSWRRKESEQKAIKKTTMKTRVIKSSLNPIWNERLMLSIPDPIPPLKLQVYDKDTFSTDDRMGEAEIDIQPLVSAAKAYENSTISEPMQLGKWLASDDNTLVKDSIISLDNGKVKQEIALRLQNVERGELEIELECVPLSQ</sequence>
<evidence type="ECO:0000256" key="1">
    <source>
        <dbReference type="ARBA" id="ARBA00022468"/>
    </source>
</evidence>
<dbReference type="GO" id="GO:0008270">
    <property type="term" value="F:zinc ion binding"/>
    <property type="evidence" value="ECO:0007669"/>
    <property type="project" value="UniProtKB-KW"/>
</dbReference>
<evidence type="ECO:0000256" key="3">
    <source>
        <dbReference type="ARBA" id="ARBA00022771"/>
    </source>
</evidence>
<reference evidence="10" key="1">
    <citation type="submission" date="2025-08" db="UniProtKB">
        <authorList>
            <consortium name="RefSeq"/>
        </authorList>
    </citation>
    <scope>IDENTIFICATION</scope>
</reference>
<protein>
    <submittedName>
        <fullName evidence="10">Probable ADP-ribosylation factor GTPase-activating protein AGD11 isoform X2</fullName>
    </submittedName>
</protein>
<organism evidence="9 10">
    <name type="scientific">Elaeis guineensis var. tenera</name>
    <name type="common">Oil palm</name>
    <dbReference type="NCBI Taxonomy" id="51953"/>
    <lineage>
        <taxon>Eukaryota</taxon>
        <taxon>Viridiplantae</taxon>
        <taxon>Streptophyta</taxon>
        <taxon>Embryophyta</taxon>
        <taxon>Tracheophyta</taxon>
        <taxon>Spermatophyta</taxon>
        <taxon>Magnoliopsida</taxon>
        <taxon>Liliopsida</taxon>
        <taxon>Arecaceae</taxon>
        <taxon>Arecoideae</taxon>
        <taxon>Cocoseae</taxon>
        <taxon>Elaeidinae</taxon>
        <taxon>Elaeis</taxon>
    </lineage>
</organism>
<dbReference type="SUPFAM" id="SSF49562">
    <property type="entry name" value="C2 domain (Calcium/lipid-binding domain, CaLB)"/>
    <property type="match status" value="1"/>
</dbReference>
<dbReference type="InterPro" id="IPR000008">
    <property type="entry name" value="C2_dom"/>
</dbReference>
<dbReference type="GO" id="GO:0005096">
    <property type="term" value="F:GTPase activator activity"/>
    <property type="evidence" value="ECO:0007669"/>
    <property type="project" value="UniProtKB-KW"/>
</dbReference>
<accession>A0A8N4IH18</accession>
<dbReference type="AlphaFoldDB" id="A0A8N4IH18"/>
<proteinExistence type="predicted"/>
<dbReference type="Gene3D" id="1.10.220.150">
    <property type="entry name" value="Arf GTPase activating protein"/>
    <property type="match status" value="1"/>
</dbReference>
<keyword evidence="4" id="KW-0862">Zinc</keyword>
<keyword evidence="2" id="KW-0479">Metal-binding</keyword>
<evidence type="ECO:0000313" key="10">
    <source>
        <dbReference type="RefSeq" id="XP_029124080.1"/>
    </source>
</evidence>
<dbReference type="GO" id="GO:0005543">
    <property type="term" value="F:phospholipid binding"/>
    <property type="evidence" value="ECO:0007669"/>
    <property type="project" value="InterPro"/>
</dbReference>
<evidence type="ECO:0000259" key="7">
    <source>
        <dbReference type="PROSITE" id="PS50004"/>
    </source>
</evidence>
<evidence type="ECO:0000313" key="9">
    <source>
        <dbReference type="Proteomes" id="UP000504607"/>
    </source>
</evidence>
<keyword evidence="1" id="KW-0343">GTPase activation</keyword>
<keyword evidence="9" id="KW-1185">Reference proteome</keyword>
<feature type="domain" description="Arf-GAP" evidence="8">
    <location>
        <begin position="20"/>
        <end position="134"/>
    </location>
</feature>
<dbReference type="InterPro" id="IPR044518">
    <property type="entry name" value="ARF_GAP_AGD11/12/13"/>
</dbReference>
<dbReference type="InterPro" id="IPR035892">
    <property type="entry name" value="C2_domain_sf"/>
</dbReference>
<dbReference type="PROSITE" id="PS50115">
    <property type="entry name" value="ARFGAP"/>
    <property type="match status" value="1"/>
</dbReference>
<evidence type="ECO:0000256" key="2">
    <source>
        <dbReference type="ARBA" id="ARBA00022723"/>
    </source>
</evidence>
<dbReference type="PRINTS" id="PR00405">
    <property type="entry name" value="REVINTRACTNG"/>
</dbReference>
<feature type="domain" description="C2" evidence="7">
    <location>
        <begin position="145"/>
        <end position="261"/>
    </location>
</feature>
<dbReference type="SMART" id="SM00239">
    <property type="entry name" value="C2"/>
    <property type="match status" value="1"/>
</dbReference>
<dbReference type="RefSeq" id="XP_029124080.1">
    <property type="nucleotide sequence ID" value="XM_029268247.1"/>
</dbReference>
<evidence type="ECO:0000256" key="6">
    <source>
        <dbReference type="SAM" id="MobiDB-lite"/>
    </source>
</evidence>
<dbReference type="PROSITE" id="PS50004">
    <property type="entry name" value="C2"/>
    <property type="match status" value="1"/>
</dbReference>
<feature type="region of interest" description="Disordered" evidence="6">
    <location>
        <begin position="1"/>
        <end position="20"/>
    </location>
</feature>
<dbReference type="Pfam" id="PF00168">
    <property type="entry name" value="C2"/>
    <property type="match status" value="1"/>
</dbReference>
<feature type="compositionally biased region" description="Basic and acidic residues" evidence="6">
    <location>
        <begin position="1"/>
        <end position="14"/>
    </location>
</feature>
<dbReference type="Pfam" id="PF01412">
    <property type="entry name" value="ArfGap"/>
    <property type="match status" value="1"/>
</dbReference>
<dbReference type="Proteomes" id="UP000504607">
    <property type="component" value="Chromosome 14"/>
</dbReference>
<evidence type="ECO:0000259" key="8">
    <source>
        <dbReference type="PROSITE" id="PS50115"/>
    </source>
</evidence>
<dbReference type="Gene3D" id="2.60.40.150">
    <property type="entry name" value="C2 domain"/>
    <property type="match status" value="1"/>
</dbReference>
<evidence type="ECO:0000256" key="5">
    <source>
        <dbReference type="PROSITE-ProRule" id="PRU00288"/>
    </source>
</evidence>
<dbReference type="InterPro" id="IPR037278">
    <property type="entry name" value="ARFGAP/RecO"/>
</dbReference>
<gene>
    <name evidence="10" type="primary">LOC105057632</name>
</gene>
<dbReference type="SUPFAM" id="SSF57863">
    <property type="entry name" value="ArfGap/RecO-like zinc finger"/>
    <property type="match status" value="1"/>
</dbReference>
<dbReference type="CDD" id="cd08204">
    <property type="entry name" value="ArfGap"/>
    <property type="match status" value="1"/>
</dbReference>